<dbReference type="HOGENOM" id="CLU_3038205_0_0_1"/>
<dbReference type="AlphaFoldDB" id="A0A0D0A5K1"/>
<organism evidence="1 2">
    <name type="scientific">Suillus luteus UH-Slu-Lm8-n1</name>
    <dbReference type="NCBI Taxonomy" id="930992"/>
    <lineage>
        <taxon>Eukaryota</taxon>
        <taxon>Fungi</taxon>
        <taxon>Dikarya</taxon>
        <taxon>Basidiomycota</taxon>
        <taxon>Agaricomycotina</taxon>
        <taxon>Agaricomycetes</taxon>
        <taxon>Agaricomycetidae</taxon>
        <taxon>Boletales</taxon>
        <taxon>Suillineae</taxon>
        <taxon>Suillaceae</taxon>
        <taxon>Suillus</taxon>
    </lineage>
</organism>
<feature type="non-terminal residue" evidence="1">
    <location>
        <position position="55"/>
    </location>
</feature>
<reference evidence="1 2" key="1">
    <citation type="submission" date="2014-04" db="EMBL/GenBank/DDBJ databases">
        <authorList>
            <consortium name="DOE Joint Genome Institute"/>
            <person name="Kuo A."/>
            <person name="Ruytinx J."/>
            <person name="Rineau F."/>
            <person name="Colpaert J."/>
            <person name="Kohler A."/>
            <person name="Nagy L.G."/>
            <person name="Floudas D."/>
            <person name="Copeland A."/>
            <person name="Barry K.W."/>
            <person name="Cichocki N."/>
            <person name="Veneault-Fourrey C."/>
            <person name="LaButti K."/>
            <person name="Lindquist E.A."/>
            <person name="Lipzen A."/>
            <person name="Lundell T."/>
            <person name="Morin E."/>
            <person name="Murat C."/>
            <person name="Sun H."/>
            <person name="Tunlid A."/>
            <person name="Henrissat B."/>
            <person name="Grigoriev I.V."/>
            <person name="Hibbett D.S."/>
            <person name="Martin F."/>
            <person name="Nordberg H.P."/>
            <person name="Cantor M.N."/>
            <person name="Hua S.X."/>
        </authorList>
    </citation>
    <scope>NUCLEOTIDE SEQUENCE [LARGE SCALE GENOMIC DNA]</scope>
    <source>
        <strain evidence="1 2">UH-Slu-Lm8-n1</strain>
    </source>
</reference>
<feature type="non-terminal residue" evidence="1">
    <location>
        <position position="1"/>
    </location>
</feature>
<dbReference type="EMBL" id="KN835940">
    <property type="protein sequence ID" value="KIK33449.1"/>
    <property type="molecule type" value="Genomic_DNA"/>
</dbReference>
<name>A0A0D0A5K1_9AGAM</name>
<sequence length="55" mass="6260">SECTPHRLRLNFVPRRRAHRLPRSHFAPSRIPSSADTQAVPQHSTAVGPCPWYTL</sequence>
<protein>
    <submittedName>
        <fullName evidence="1">Uncharacterized protein</fullName>
    </submittedName>
</protein>
<dbReference type="Proteomes" id="UP000054485">
    <property type="component" value="Unassembled WGS sequence"/>
</dbReference>
<evidence type="ECO:0000313" key="1">
    <source>
        <dbReference type="EMBL" id="KIK33449.1"/>
    </source>
</evidence>
<reference evidence="2" key="2">
    <citation type="submission" date="2015-01" db="EMBL/GenBank/DDBJ databases">
        <title>Evolutionary Origins and Diversification of the Mycorrhizal Mutualists.</title>
        <authorList>
            <consortium name="DOE Joint Genome Institute"/>
            <consortium name="Mycorrhizal Genomics Consortium"/>
            <person name="Kohler A."/>
            <person name="Kuo A."/>
            <person name="Nagy L.G."/>
            <person name="Floudas D."/>
            <person name="Copeland A."/>
            <person name="Barry K.W."/>
            <person name="Cichocki N."/>
            <person name="Veneault-Fourrey C."/>
            <person name="LaButti K."/>
            <person name="Lindquist E.A."/>
            <person name="Lipzen A."/>
            <person name="Lundell T."/>
            <person name="Morin E."/>
            <person name="Murat C."/>
            <person name="Riley R."/>
            <person name="Ohm R."/>
            <person name="Sun H."/>
            <person name="Tunlid A."/>
            <person name="Henrissat B."/>
            <person name="Grigoriev I.V."/>
            <person name="Hibbett D.S."/>
            <person name="Martin F."/>
        </authorList>
    </citation>
    <scope>NUCLEOTIDE SEQUENCE [LARGE SCALE GENOMIC DNA]</scope>
    <source>
        <strain evidence="2">UH-Slu-Lm8-n1</strain>
    </source>
</reference>
<gene>
    <name evidence="1" type="ORF">CY34DRAFT_813587</name>
</gene>
<keyword evidence="2" id="KW-1185">Reference proteome</keyword>
<dbReference type="InParanoid" id="A0A0D0A5K1"/>
<evidence type="ECO:0000313" key="2">
    <source>
        <dbReference type="Proteomes" id="UP000054485"/>
    </source>
</evidence>
<proteinExistence type="predicted"/>
<accession>A0A0D0A5K1</accession>